<accession>A0ABW8CJY4</accession>
<evidence type="ECO:0000313" key="2">
    <source>
        <dbReference type="EMBL" id="MFI9106112.1"/>
    </source>
</evidence>
<keyword evidence="3" id="KW-1185">Reference proteome</keyword>
<comment type="caution">
    <text evidence="2">The sequence shown here is derived from an EMBL/GenBank/DDBJ whole genome shotgun (WGS) entry which is preliminary data.</text>
</comment>
<dbReference type="EMBL" id="JBITYG010000016">
    <property type="protein sequence ID" value="MFI9106112.1"/>
    <property type="molecule type" value="Genomic_DNA"/>
</dbReference>
<dbReference type="Gene3D" id="2.170.150.40">
    <property type="entry name" value="Domain of unknown function (DUF427)"/>
    <property type="match status" value="1"/>
</dbReference>
<dbReference type="Proteomes" id="UP001614394">
    <property type="component" value="Unassembled WGS sequence"/>
</dbReference>
<dbReference type="PANTHER" id="PTHR34310:SF8">
    <property type="entry name" value="CONSERVED PROTEIN"/>
    <property type="match status" value="1"/>
</dbReference>
<name>A0ABW8CJY4_9ACTN</name>
<proteinExistence type="predicted"/>
<dbReference type="InterPro" id="IPR038694">
    <property type="entry name" value="DUF427_sf"/>
</dbReference>
<organism evidence="2 3">
    <name type="scientific">Streptomyces fildesensis</name>
    <dbReference type="NCBI Taxonomy" id="375757"/>
    <lineage>
        <taxon>Bacteria</taxon>
        <taxon>Bacillati</taxon>
        <taxon>Actinomycetota</taxon>
        <taxon>Actinomycetes</taxon>
        <taxon>Kitasatosporales</taxon>
        <taxon>Streptomycetaceae</taxon>
        <taxon>Streptomyces</taxon>
    </lineage>
</organism>
<feature type="domain" description="DUF427" evidence="1">
    <location>
        <begin position="16"/>
        <end position="103"/>
    </location>
</feature>
<evidence type="ECO:0000313" key="3">
    <source>
        <dbReference type="Proteomes" id="UP001614394"/>
    </source>
</evidence>
<dbReference type="InterPro" id="IPR007361">
    <property type="entry name" value="DUF427"/>
</dbReference>
<gene>
    <name evidence="2" type="ORF">ACIGXA_36970</name>
</gene>
<evidence type="ECO:0000259" key="1">
    <source>
        <dbReference type="Pfam" id="PF04248"/>
    </source>
</evidence>
<sequence>MTNGHRITIEEGTTAVRVVRDGQVLAESSRPLELRETGCPVRYYLPPEDVRTELLTASDTSTHCPFKGDASYWSVPGAADLVWAYHEPKDEVAAIKDHFCFYDTEVVTTG</sequence>
<dbReference type="RefSeq" id="WP_399657328.1">
    <property type="nucleotide sequence ID" value="NZ_JBITYG010000016.1"/>
</dbReference>
<protein>
    <submittedName>
        <fullName evidence="2">DUF427 domain-containing protein</fullName>
    </submittedName>
</protein>
<reference evidence="2 3" key="1">
    <citation type="submission" date="2024-10" db="EMBL/GenBank/DDBJ databases">
        <title>The Natural Products Discovery Center: Release of the First 8490 Sequenced Strains for Exploring Actinobacteria Biosynthetic Diversity.</title>
        <authorList>
            <person name="Kalkreuter E."/>
            <person name="Kautsar S.A."/>
            <person name="Yang D."/>
            <person name="Bader C.D."/>
            <person name="Teijaro C.N."/>
            <person name="Fluegel L."/>
            <person name="Davis C.M."/>
            <person name="Simpson J.R."/>
            <person name="Lauterbach L."/>
            <person name="Steele A.D."/>
            <person name="Gui C."/>
            <person name="Meng S."/>
            <person name="Li G."/>
            <person name="Viehrig K."/>
            <person name="Ye F."/>
            <person name="Su P."/>
            <person name="Kiefer A.F."/>
            <person name="Nichols A."/>
            <person name="Cepeda A.J."/>
            <person name="Yan W."/>
            <person name="Fan B."/>
            <person name="Jiang Y."/>
            <person name="Adhikari A."/>
            <person name="Zheng C.-J."/>
            <person name="Schuster L."/>
            <person name="Cowan T.M."/>
            <person name="Smanski M.J."/>
            <person name="Chevrette M.G."/>
            <person name="De Carvalho L.P.S."/>
            <person name="Shen B."/>
        </authorList>
    </citation>
    <scope>NUCLEOTIDE SEQUENCE [LARGE SCALE GENOMIC DNA]</scope>
    <source>
        <strain evidence="2 3">NPDC053399</strain>
    </source>
</reference>
<dbReference type="Pfam" id="PF04248">
    <property type="entry name" value="NTP_transf_9"/>
    <property type="match status" value="1"/>
</dbReference>
<dbReference type="PANTHER" id="PTHR34310">
    <property type="entry name" value="DUF427 DOMAIN PROTEIN (AFU_ORTHOLOGUE AFUA_3G02220)"/>
    <property type="match status" value="1"/>
</dbReference>